<feature type="region of interest" description="Disordered" evidence="5">
    <location>
        <begin position="610"/>
        <end position="741"/>
    </location>
</feature>
<dbReference type="InterPro" id="IPR003108">
    <property type="entry name" value="GAR_dom"/>
</dbReference>
<feature type="compositionally biased region" description="Polar residues" evidence="5">
    <location>
        <begin position="920"/>
        <end position="937"/>
    </location>
</feature>
<dbReference type="GO" id="GO:0008017">
    <property type="term" value="F:microtubule binding"/>
    <property type="evidence" value="ECO:0007669"/>
    <property type="project" value="InterPro"/>
</dbReference>
<feature type="region of interest" description="Disordered" evidence="5">
    <location>
        <begin position="448"/>
        <end position="484"/>
    </location>
</feature>
<dbReference type="InterPro" id="IPR036534">
    <property type="entry name" value="GAR_dom_sf"/>
</dbReference>
<gene>
    <name evidence="7" type="ORF">N0V83_005982</name>
</gene>
<evidence type="ECO:0000259" key="6">
    <source>
        <dbReference type="PROSITE" id="PS51460"/>
    </source>
</evidence>
<proteinExistence type="predicted"/>
<feature type="compositionally biased region" description="Basic and acidic residues" evidence="5">
    <location>
        <begin position="1019"/>
        <end position="1037"/>
    </location>
</feature>
<keyword evidence="4" id="KW-0175">Coiled coil</keyword>
<dbReference type="Gene3D" id="3.30.920.20">
    <property type="entry name" value="Gas2-like domain"/>
    <property type="match status" value="1"/>
</dbReference>
<keyword evidence="8" id="KW-1185">Reference proteome</keyword>
<feature type="compositionally biased region" description="Polar residues" evidence="5">
    <location>
        <begin position="453"/>
        <end position="478"/>
    </location>
</feature>
<organism evidence="7 8">
    <name type="scientific">Neocucurbitaria cava</name>
    <dbReference type="NCBI Taxonomy" id="798079"/>
    <lineage>
        <taxon>Eukaryota</taxon>
        <taxon>Fungi</taxon>
        <taxon>Dikarya</taxon>
        <taxon>Ascomycota</taxon>
        <taxon>Pezizomycotina</taxon>
        <taxon>Dothideomycetes</taxon>
        <taxon>Pleosporomycetidae</taxon>
        <taxon>Pleosporales</taxon>
        <taxon>Pleosporineae</taxon>
        <taxon>Cucurbitariaceae</taxon>
        <taxon>Neocucurbitaria</taxon>
    </lineage>
</organism>
<feature type="compositionally biased region" description="Polar residues" evidence="5">
    <location>
        <begin position="961"/>
        <end position="972"/>
    </location>
</feature>
<evidence type="ECO:0000256" key="2">
    <source>
        <dbReference type="ARBA" id="ARBA00022490"/>
    </source>
</evidence>
<dbReference type="GO" id="GO:0005856">
    <property type="term" value="C:cytoskeleton"/>
    <property type="evidence" value="ECO:0007669"/>
    <property type="project" value="UniProtKB-SubCell"/>
</dbReference>
<evidence type="ECO:0000256" key="5">
    <source>
        <dbReference type="SAM" id="MobiDB-lite"/>
    </source>
</evidence>
<comment type="subcellular location">
    <subcellularLocation>
        <location evidence="1">Cytoplasm</location>
        <location evidence="1">Cytoskeleton</location>
    </subcellularLocation>
</comment>
<sequence length="1072" mass="117720">MDAFSSPMRLIPPMTPRRAPSPTMSPGGRRARAYGSSEEGRLRDLSPETTLRAFTQQPMPFDTTQDEYKILSCIDALTAAERDLGARVAKAAQRLKSWCAEIEQWGWSGTFEQPSAEVREQRRRSLELRIREHVPDADLTKTLRPLEYWGSLLSDEVEQHEARLDDIEEEMLKLDVEELKEHVLDMHPAGRSRPSSAGYEAARQNYKLMDDFSFLITQTLLSALPHHAQLKHRLHTWTARVSILREAPRYLSELETAQKAMRLGWDAIEPPTNTSDPAFVQWKEAVDTISGVLQDKVSDLGRRLDRMLDTLEGREDCLPDNWIDVFEDIEGDYGRWAHDSRRRVIDFDVRRKAEHGLQGRREEVTEQLAAHSDDDISLGQQQTSSPRIISDKNSNIFGSNNELQPTREATVDSPTSTKDYTGRGKPTALNTADAVPLVITATKKNSPHIPNALSDTSGNIISRKATSGSDVKTSSEVPQHNRIDSNIAGPLSAQISTGASAPSVPVDLPVPKAPRQGATTIDHSKVILDVPNEEHANTAQGRPTWNANLADKVVVKPIEDSHHVKDEVKNVGEYSPENDASDFEEGDTMVHNEQDDSPVESNFIQPTAEKLSADDELGESVSTALRQTRPQPLAPADYSVIITTDEQDSPVLQPPQTPRSRRGSMGSMSSEMSLESSPPSFIEESPSVRNASNRAVRAPRPELNAAMAKRRPAKNTTDADVSNPPWPPTRFAQKPANSAEDLERKISDILTTIPAHIRLTSGPSADSPEVKSARGVAAKGSRGYLRAARSASGLKSPELTLSPAKSEFDSANAASGRKSAAALRTDNDIKLYHLTQPGKEHPVKLFIRRVGENGERVMVRVGGGWADLGEYLRQYAEHHGRRTVSDGKFEILGLEVKNSENSPARPESAMSKKDRRLSGGYQTASPTTTPIKSSGLSSLKDEIQPPMPTFTSTPGIAEETSVPSTNSSQRSWHGNEVGLAGPKAKKLDLSGEKLDWIEGMMKQARTVSGSVISANHTPLQRDDRAESRSESRSDSRASTRAGAKKGDFGDLGKVGGTKRIFMRGGQPSVSEH</sequence>
<accession>A0A9W8Y650</accession>
<dbReference type="EMBL" id="JAPEUY010000010">
    <property type="protein sequence ID" value="KAJ4368900.1"/>
    <property type="molecule type" value="Genomic_DNA"/>
</dbReference>
<dbReference type="OrthoDB" id="5409589at2759"/>
<evidence type="ECO:0000313" key="7">
    <source>
        <dbReference type="EMBL" id="KAJ4368900.1"/>
    </source>
</evidence>
<keyword evidence="2" id="KW-0963">Cytoplasm</keyword>
<dbReference type="Pfam" id="PF02187">
    <property type="entry name" value="GAS2"/>
    <property type="match status" value="1"/>
</dbReference>
<feature type="region of interest" description="Disordered" evidence="5">
    <location>
        <begin position="1"/>
        <end position="42"/>
    </location>
</feature>
<feature type="compositionally biased region" description="Polar residues" evidence="5">
    <location>
        <begin position="378"/>
        <end position="404"/>
    </location>
</feature>
<feature type="region of interest" description="Disordered" evidence="5">
    <location>
        <begin position="369"/>
        <end position="428"/>
    </location>
</feature>
<feature type="compositionally biased region" description="Polar residues" evidence="5">
    <location>
        <begin position="1008"/>
        <end position="1018"/>
    </location>
</feature>
<feature type="region of interest" description="Disordered" evidence="5">
    <location>
        <begin position="898"/>
        <end position="984"/>
    </location>
</feature>
<feature type="compositionally biased region" description="Polar residues" evidence="5">
    <location>
        <begin position="620"/>
        <end position="630"/>
    </location>
</feature>
<feature type="compositionally biased region" description="Low complexity" evidence="5">
    <location>
        <begin position="663"/>
        <end position="687"/>
    </location>
</feature>
<dbReference type="AlphaFoldDB" id="A0A9W8Y650"/>
<keyword evidence="3" id="KW-0206">Cytoskeleton</keyword>
<protein>
    <recommendedName>
        <fullName evidence="6">GAR domain-containing protein</fullName>
    </recommendedName>
</protein>
<feature type="domain" description="GAR" evidence="6">
    <location>
        <begin position="796"/>
        <end position="879"/>
    </location>
</feature>
<dbReference type="PROSITE" id="PS51460">
    <property type="entry name" value="GAR"/>
    <property type="match status" value="1"/>
</dbReference>
<comment type="caution">
    <text evidence="7">The sequence shown here is derived from an EMBL/GenBank/DDBJ whole genome shotgun (WGS) entry which is preliminary data.</text>
</comment>
<dbReference type="SUPFAM" id="SSF143575">
    <property type="entry name" value="GAS2 domain-like"/>
    <property type="match status" value="1"/>
</dbReference>
<reference evidence="7" key="1">
    <citation type="submission" date="2022-10" db="EMBL/GenBank/DDBJ databases">
        <title>Tapping the CABI collections for fungal endophytes: first genome assemblies for Collariella, Neodidymelliopsis, Ascochyta clinopodiicola, Didymella pomorum, Didymosphaeria variabile, Neocosmospora piperis and Neocucurbitaria cava.</title>
        <authorList>
            <person name="Hill R."/>
        </authorList>
    </citation>
    <scope>NUCLEOTIDE SEQUENCE</scope>
    <source>
        <strain evidence="7">IMI 356814</strain>
    </source>
</reference>
<name>A0A9W8Y650_9PLEO</name>
<feature type="coiled-coil region" evidence="4">
    <location>
        <begin position="150"/>
        <end position="177"/>
    </location>
</feature>
<evidence type="ECO:0000313" key="8">
    <source>
        <dbReference type="Proteomes" id="UP001140560"/>
    </source>
</evidence>
<dbReference type="Proteomes" id="UP001140560">
    <property type="component" value="Unassembled WGS sequence"/>
</dbReference>
<feature type="region of interest" description="Disordered" evidence="5">
    <location>
        <begin position="1008"/>
        <end position="1072"/>
    </location>
</feature>
<evidence type="ECO:0000256" key="3">
    <source>
        <dbReference type="ARBA" id="ARBA00023212"/>
    </source>
</evidence>
<evidence type="ECO:0000256" key="4">
    <source>
        <dbReference type="SAM" id="Coils"/>
    </source>
</evidence>
<evidence type="ECO:0000256" key="1">
    <source>
        <dbReference type="ARBA" id="ARBA00004245"/>
    </source>
</evidence>